<accession>A0A1Z4GHM2</accession>
<feature type="region of interest" description="Disordered" evidence="1">
    <location>
        <begin position="209"/>
        <end position="245"/>
    </location>
</feature>
<gene>
    <name evidence="2" type="ORF">NIES21_27220</name>
</gene>
<dbReference type="AlphaFoldDB" id="A0A1Z4GHM2"/>
<keyword evidence="3" id="KW-1185">Reference proteome</keyword>
<dbReference type="OrthoDB" id="574711at2"/>
<dbReference type="Proteomes" id="UP000218287">
    <property type="component" value="Chromosome"/>
</dbReference>
<organism evidence="2 3">
    <name type="scientific">Anabaenopsis circularis NIES-21</name>
    <dbReference type="NCBI Taxonomy" id="1085406"/>
    <lineage>
        <taxon>Bacteria</taxon>
        <taxon>Bacillati</taxon>
        <taxon>Cyanobacteriota</taxon>
        <taxon>Cyanophyceae</taxon>
        <taxon>Nostocales</taxon>
        <taxon>Nodulariaceae</taxon>
        <taxon>Anabaenopsis</taxon>
    </lineage>
</organism>
<evidence type="ECO:0000313" key="2">
    <source>
        <dbReference type="EMBL" id="BAY16888.1"/>
    </source>
</evidence>
<feature type="region of interest" description="Disordered" evidence="1">
    <location>
        <begin position="395"/>
        <end position="417"/>
    </location>
</feature>
<protein>
    <submittedName>
        <fullName evidence="2">Uncharacterized protein</fullName>
    </submittedName>
</protein>
<evidence type="ECO:0000256" key="1">
    <source>
        <dbReference type="SAM" id="MobiDB-lite"/>
    </source>
</evidence>
<evidence type="ECO:0000313" key="3">
    <source>
        <dbReference type="Proteomes" id="UP000218287"/>
    </source>
</evidence>
<feature type="compositionally biased region" description="Pro residues" evidence="1">
    <location>
        <begin position="211"/>
        <end position="231"/>
    </location>
</feature>
<reference evidence="2 3" key="1">
    <citation type="submission" date="2017-06" db="EMBL/GenBank/DDBJ databases">
        <title>Genome sequencing of cyanobaciteial culture collection at National Institute for Environmental Studies (NIES).</title>
        <authorList>
            <person name="Hirose Y."/>
            <person name="Shimura Y."/>
            <person name="Fujisawa T."/>
            <person name="Nakamura Y."/>
            <person name="Kawachi M."/>
        </authorList>
    </citation>
    <scope>NUCLEOTIDE SEQUENCE [LARGE SCALE GENOMIC DNA]</scope>
    <source>
        <strain evidence="2 3">NIES-21</strain>
    </source>
</reference>
<feature type="compositionally biased region" description="Pro residues" evidence="1">
    <location>
        <begin position="397"/>
        <end position="413"/>
    </location>
</feature>
<dbReference type="EMBL" id="AP018174">
    <property type="protein sequence ID" value="BAY16888.1"/>
    <property type="molecule type" value="Genomic_DNA"/>
</dbReference>
<name>A0A1Z4GHM2_9CYAN</name>
<proteinExistence type="predicted"/>
<sequence>MADVTYAEPTRLNDFKPNPFLNIPKAPPELQQNSANTTSTLTISTKSSNIYAQPHNLPPRQTNLRNDGNWNTIDLTPKNRGVDTVYAQRGQRYDSQVWSIKNNGTAGLTAGQSYSRDQAFAELAYNGGFLIDGLLDGFQGKNVANEQLRFKRSGTEDLSYGLGQKVGDELRNITKDATDGLKRTREELWKNRPRFEIPEFKIPEWDIEFPEIPPFPKPNPIPPPRPQPKPTSKPTSKPKTLSDKIRDMDLSKCGGGTVSVAFVGKSKSNDDGSLGFEQSSIDEFFSVWKVRFPDEDRTNEEILTSFGGGNFPQLIEDNGISYALIVGGDVKLNIDGSSGELQFPYYQVYTQTALFNEGVKPGAILNSLDANLGLSIKGEAFDFRTAESDKVGCYIPEPYPDKSPPPEPPPPEPPPKKECCRMSCCPKSPSIDYRAIKKLMVQTIKEQTFALDIPITSCKFNEETNKWEPKTSYTIIEVFATNINQARQSAQLHIENAEQAADLCLARNQQEQECNAIASLPERYQIPVDGHIPQLICLFREVKEDGSLGDDYYPITMPHPASDQQPNTNNPPLPTYKKGSWEGILTLKDNSKAFVNAETKEEAERMLEAIKAKTHTDFLVGSFQKIGQRKGQALKEINVKLFRCDYYPTGTKNAKPQWIKYFRGTSS</sequence>